<reference evidence="2 3" key="1">
    <citation type="submission" date="2018-05" db="EMBL/GenBank/DDBJ databases">
        <title>Mucilaginibacter hurinus sp. nov., isolated from briquette warehouse soil.</title>
        <authorList>
            <person name="Choi L."/>
        </authorList>
    </citation>
    <scope>NUCLEOTIDE SEQUENCE [LARGE SCALE GENOMIC DNA]</scope>
    <source>
        <strain evidence="2 3">ZR32</strain>
    </source>
</reference>
<evidence type="ECO:0000259" key="1">
    <source>
        <dbReference type="PROSITE" id="PS50943"/>
    </source>
</evidence>
<dbReference type="AlphaFoldDB" id="A0A367GKC1"/>
<dbReference type="GO" id="GO:0003677">
    <property type="term" value="F:DNA binding"/>
    <property type="evidence" value="ECO:0007669"/>
    <property type="project" value="InterPro"/>
</dbReference>
<dbReference type="InterPro" id="IPR010982">
    <property type="entry name" value="Lambda_DNA-bd_dom_sf"/>
</dbReference>
<dbReference type="RefSeq" id="WP_114006190.1">
    <property type="nucleotide sequence ID" value="NZ_QGDC01000009.1"/>
</dbReference>
<protein>
    <recommendedName>
        <fullName evidence="1">HTH cro/C1-type domain-containing protein</fullName>
    </recommendedName>
</protein>
<evidence type="ECO:0000313" key="3">
    <source>
        <dbReference type="Proteomes" id="UP000253209"/>
    </source>
</evidence>
<accession>A0A367GKC1</accession>
<dbReference type="Gene3D" id="1.10.260.40">
    <property type="entry name" value="lambda repressor-like DNA-binding domains"/>
    <property type="match status" value="1"/>
</dbReference>
<dbReference type="PROSITE" id="PS50943">
    <property type="entry name" value="HTH_CROC1"/>
    <property type="match status" value="1"/>
</dbReference>
<dbReference type="SMART" id="SM00530">
    <property type="entry name" value="HTH_XRE"/>
    <property type="match status" value="1"/>
</dbReference>
<organism evidence="2 3">
    <name type="scientific">Mucilaginibacter hurinus</name>
    <dbReference type="NCBI Taxonomy" id="2201324"/>
    <lineage>
        <taxon>Bacteria</taxon>
        <taxon>Pseudomonadati</taxon>
        <taxon>Bacteroidota</taxon>
        <taxon>Sphingobacteriia</taxon>
        <taxon>Sphingobacteriales</taxon>
        <taxon>Sphingobacteriaceae</taxon>
        <taxon>Mucilaginibacter</taxon>
    </lineage>
</organism>
<gene>
    <name evidence="2" type="ORF">DJ568_15420</name>
</gene>
<dbReference type="OrthoDB" id="9804491at2"/>
<dbReference type="InterPro" id="IPR001387">
    <property type="entry name" value="Cro/C1-type_HTH"/>
</dbReference>
<dbReference type="Pfam" id="PF01381">
    <property type="entry name" value="HTH_3"/>
    <property type="match status" value="1"/>
</dbReference>
<dbReference type="EMBL" id="QGDC01000009">
    <property type="protein sequence ID" value="RCH53927.1"/>
    <property type="molecule type" value="Genomic_DNA"/>
</dbReference>
<proteinExistence type="predicted"/>
<keyword evidence="3" id="KW-1185">Reference proteome</keyword>
<feature type="domain" description="HTH cro/C1-type" evidence="1">
    <location>
        <begin position="12"/>
        <end position="66"/>
    </location>
</feature>
<dbReference type="CDD" id="cd00093">
    <property type="entry name" value="HTH_XRE"/>
    <property type="match status" value="1"/>
</dbReference>
<comment type="caution">
    <text evidence="2">The sequence shown here is derived from an EMBL/GenBank/DDBJ whole genome shotgun (WGS) entry which is preliminary data.</text>
</comment>
<sequence>MTDLKNIIAQNIKARRDATGLKQEAFAAEVGATQKSLSHYEKARCLPTIDRLISIARYTGVTVDWLLQEH</sequence>
<name>A0A367GKC1_9SPHI</name>
<dbReference type="SUPFAM" id="SSF47413">
    <property type="entry name" value="lambda repressor-like DNA-binding domains"/>
    <property type="match status" value="1"/>
</dbReference>
<dbReference type="Proteomes" id="UP000253209">
    <property type="component" value="Unassembled WGS sequence"/>
</dbReference>
<evidence type="ECO:0000313" key="2">
    <source>
        <dbReference type="EMBL" id="RCH53927.1"/>
    </source>
</evidence>